<keyword evidence="1" id="KW-0812">Transmembrane</keyword>
<dbReference type="OrthoDB" id="5238025at2759"/>
<protein>
    <submittedName>
        <fullName evidence="2">Uncharacterized protein</fullName>
    </submittedName>
</protein>
<dbReference type="eggNOG" id="ENOG502SY5K">
    <property type="taxonomic scope" value="Eukaryota"/>
</dbReference>
<dbReference type="HOGENOM" id="CLU_957002_0_0_1"/>
<dbReference type="EMBL" id="KB908481">
    <property type="protein sequence ID" value="EOA92217.1"/>
    <property type="molecule type" value="Genomic_DNA"/>
</dbReference>
<evidence type="ECO:0000256" key="1">
    <source>
        <dbReference type="SAM" id="Phobius"/>
    </source>
</evidence>
<feature type="transmembrane region" description="Helical" evidence="1">
    <location>
        <begin position="244"/>
        <end position="264"/>
    </location>
</feature>
<keyword evidence="1" id="KW-1133">Transmembrane helix</keyword>
<reference evidence="2 3" key="1">
    <citation type="journal article" date="2012" name="PLoS Pathog.">
        <title>Diverse lifestyles and strategies of plant pathogenesis encoded in the genomes of eighteen Dothideomycetes fungi.</title>
        <authorList>
            <person name="Ohm R.A."/>
            <person name="Feau N."/>
            <person name="Henrissat B."/>
            <person name="Schoch C.L."/>
            <person name="Horwitz B.A."/>
            <person name="Barry K.W."/>
            <person name="Condon B.J."/>
            <person name="Copeland A.C."/>
            <person name="Dhillon B."/>
            <person name="Glaser F."/>
            <person name="Hesse C.N."/>
            <person name="Kosti I."/>
            <person name="LaButti K."/>
            <person name="Lindquist E.A."/>
            <person name="Lucas S."/>
            <person name="Salamov A.A."/>
            <person name="Bradshaw R.E."/>
            <person name="Ciuffetti L."/>
            <person name="Hamelin R.C."/>
            <person name="Kema G.H.J."/>
            <person name="Lawrence C."/>
            <person name="Scott J.A."/>
            <person name="Spatafora J.W."/>
            <person name="Turgeon B.G."/>
            <person name="de Wit P.J.G.M."/>
            <person name="Zhong S."/>
            <person name="Goodwin S.B."/>
            <person name="Grigoriev I.V."/>
        </authorList>
    </citation>
    <scope>NUCLEOTIDE SEQUENCE [LARGE SCALE GENOMIC DNA]</scope>
    <source>
        <strain evidence="3">28A</strain>
    </source>
</reference>
<organism evidence="2 3">
    <name type="scientific">Exserohilum turcicum (strain 28A)</name>
    <name type="common">Northern leaf blight fungus</name>
    <name type="synonym">Setosphaeria turcica</name>
    <dbReference type="NCBI Taxonomy" id="671987"/>
    <lineage>
        <taxon>Eukaryota</taxon>
        <taxon>Fungi</taxon>
        <taxon>Dikarya</taxon>
        <taxon>Ascomycota</taxon>
        <taxon>Pezizomycotina</taxon>
        <taxon>Dothideomycetes</taxon>
        <taxon>Pleosporomycetidae</taxon>
        <taxon>Pleosporales</taxon>
        <taxon>Pleosporineae</taxon>
        <taxon>Pleosporaceae</taxon>
        <taxon>Exserohilum</taxon>
    </lineage>
</organism>
<name>R0KWZ0_EXST2</name>
<evidence type="ECO:0000313" key="3">
    <source>
        <dbReference type="Proteomes" id="UP000016935"/>
    </source>
</evidence>
<evidence type="ECO:0000313" key="2">
    <source>
        <dbReference type="EMBL" id="EOA92217.1"/>
    </source>
</evidence>
<feature type="transmembrane region" description="Helical" evidence="1">
    <location>
        <begin position="113"/>
        <end position="133"/>
    </location>
</feature>
<sequence>MSKVAAQLQPVIAKIRSLVQNPQQNGTPVFNKPLNTNSCPHHRKSRLLHSVLLILLLAMAITLVTLKAATYDFVEDNRMTGFTFEAPRNSSNTGEAIVMGALPRKLYTVPTKLAIIAAVIPISIATAHLGFVIVDWKSGKRTQSYAFRRNTMFVHLSNAIMVLFALVSIYMTHKNSSTWDAGYVAKVAASKANSTLNKEPVFRYDIGMFDLETWACELKAVPGAAVAHSDYAKQCAVEEAGRAIMIPLVISAWLVAGACIWGFVGGGRRGPDGERVATDEVGVEMGKMNAI</sequence>
<feature type="transmembrane region" description="Helical" evidence="1">
    <location>
        <begin position="47"/>
        <end position="69"/>
    </location>
</feature>
<keyword evidence="1" id="KW-0472">Membrane</keyword>
<keyword evidence="3" id="KW-1185">Reference proteome</keyword>
<feature type="transmembrane region" description="Helical" evidence="1">
    <location>
        <begin position="153"/>
        <end position="171"/>
    </location>
</feature>
<reference evidence="2 3" key="2">
    <citation type="journal article" date="2013" name="PLoS Genet.">
        <title>Comparative genome structure, secondary metabolite, and effector coding capacity across Cochliobolus pathogens.</title>
        <authorList>
            <person name="Condon B.J."/>
            <person name="Leng Y."/>
            <person name="Wu D."/>
            <person name="Bushley K.E."/>
            <person name="Ohm R.A."/>
            <person name="Otillar R."/>
            <person name="Martin J."/>
            <person name="Schackwitz W."/>
            <person name="Grimwood J."/>
            <person name="MohdZainudin N."/>
            <person name="Xue C."/>
            <person name="Wang R."/>
            <person name="Manning V.A."/>
            <person name="Dhillon B."/>
            <person name="Tu Z.J."/>
            <person name="Steffenson B.J."/>
            <person name="Salamov A."/>
            <person name="Sun H."/>
            <person name="Lowry S."/>
            <person name="LaButti K."/>
            <person name="Han J."/>
            <person name="Copeland A."/>
            <person name="Lindquist E."/>
            <person name="Barry K."/>
            <person name="Schmutz J."/>
            <person name="Baker S.E."/>
            <person name="Ciuffetti L.M."/>
            <person name="Grigoriev I.V."/>
            <person name="Zhong S."/>
            <person name="Turgeon B.G."/>
        </authorList>
    </citation>
    <scope>NUCLEOTIDE SEQUENCE [LARGE SCALE GENOMIC DNA]</scope>
    <source>
        <strain evidence="3">28A</strain>
    </source>
</reference>
<proteinExistence type="predicted"/>
<accession>R0KWZ0</accession>
<dbReference type="RefSeq" id="XP_008020251.1">
    <property type="nucleotide sequence ID" value="XM_008022060.1"/>
</dbReference>
<dbReference type="Proteomes" id="UP000016935">
    <property type="component" value="Unassembled WGS sequence"/>
</dbReference>
<dbReference type="GeneID" id="19403459"/>
<dbReference type="AlphaFoldDB" id="R0KWZ0"/>
<gene>
    <name evidence="2" type="ORF">SETTUDRAFT_30684</name>
</gene>